<dbReference type="CDD" id="cd02947">
    <property type="entry name" value="TRX_family"/>
    <property type="match status" value="1"/>
</dbReference>
<feature type="site" description="Deprotonates C-terminal active site Cys" evidence="8">
    <location>
        <position position="25"/>
    </location>
</feature>
<dbReference type="Pfam" id="PF00085">
    <property type="entry name" value="Thioredoxin"/>
    <property type="match status" value="1"/>
</dbReference>
<keyword evidence="3" id="KW-0249">Electron transport</keyword>
<gene>
    <name evidence="11" type="primary">trxA</name>
    <name evidence="11" type="ORF">EI427_19355</name>
</gene>
<evidence type="ECO:0000313" key="12">
    <source>
        <dbReference type="Proteomes" id="UP000267268"/>
    </source>
</evidence>
<dbReference type="EMBL" id="CP034562">
    <property type="protein sequence ID" value="AZQ64290.1"/>
    <property type="molecule type" value="Genomic_DNA"/>
</dbReference>
<accession>A0A3Q9FTJ3</accession>
<feature type="active site" description="Nucleophile" evidence="8">
    <location>
        <position position="31"/>
    </location>
</feature>
<name>A0A3Q9FTJ3_9BACT</name>
<dbReference type="GO" id="GO:0005737">
    <property type="term" value="C:cytoplasm"/>
    <property type="evidence" value="ECO:0007669"/>
    <property type="project" value="TreeGrafter"/>
</dbReference>
<dbReference type="PRINTS" id="PR00421">
    <property type="entry name" value="THIOREDOXIN"/>
</dbReference>
<comment type="similarity">
    <text evidence="1 7">Belongs to the thioredoxin family.</text>
</comment>
<evidence type="ECO:0000256" key="1">
    <source>
        <dbReference type="ARBA" id="ARBA00008987"/>
    </source>
</evidence>
<protein>
    <recommendedName>
        <fullName evidence="6 7">Thioredoxin</fullName>
    </recommendedName>
</protein>
<dbReference type="KEGG" id="fll:EI427_19355"/>
<feature type="site" description="Contributes to redox potential value" evidence="8">
    <location>
        <position position="33"/>
    </location>
</feature>
<evidence type="ECO:0000256" key="4">
    <source>
        <dbReference type="ARBA" id="ARBA00023157"/>
    </source>
</evidence>
<keyword evidence="4 9" id="KW-1015">Disulfide bond</keyword>
<dbReference type="InterPro" id="IPR017937">
    <property type="entry name" value="Thioredoxin_CS"/>
</dbReference>
<feature type="site" description="Contributes to redox potential value" evidence="8">
    <location>
        <position position="32"/>
    </location>
</feature>
<organism evidence="11 12">
    <name type="scientific">Flammeovirga pectinis</name>
    <dbReference type="NCBI Taxonomy" id="2494373"/>
    <lineage>
        <taxon>Bacteria</taxon>
        <taxon>Pseudomonadati</taxon>
        <taxon>Bacteroidota</taxon>
        <taxon>Cytophagia</taxon>
        <taxon>Cytophagales</taxon>
        <taxon>Flammeovirgaceae</taxon>
        <taxon>Flammeovirga</taxon>
    </lineage>
</organism>
<dbReference type="GO" id="GO:0015035">
    <property type="term" value="F:protein-disulfide reductase activity"/>
    <property type="evidence" value="ECO:0007669"/>
    <property type="project" value="UniProtKB-UniRule"/>
</dbReference>
<evidence type="ECO:0000313" key="11">
    <source>
        <dbReference type="EMBL" id="AZQ64290.1"/>
    </source>
</evidence>
<evidence type="ECO:0000256" key="9">
    <source>
        <dbReference type="PIRSR" id="PIRSR000077-4"/>
    </source>
</evidence>
<dbReference type="NCBIfam" id="TIGR01068">
    <property type="entry name" value="thioredoxin"/>
    <property type="match status" value="1"/>
</dbReference>
<dbReference type="RefSeq" id="WP_126617831.1">
    <property type="nucleotide sequence ID" value="NZ_CP034562.1"/>
</dbReference>
<dbReference type="InterPro" id="IPR005746">
    <property type="entry name" value="Thioredoxin"/>
</dbReference>
<dbReference type="InterPro" id="IPR013766">
    <property type="entry name" value="Thioredoxin_domain"/>
</dbReference>
<evidence type="ECO:0000256" key="3">
    <source>
        <dbReference type="ARBA" id="ARBA00022982"/>
    </source>
</evidence>
<proteinExistence type="inferred from homology"/>
<dbReference type="InterPro" id="IPR036249">
    <property type="entry name" value="Thioredoxin-like_sf"/>
</dbReference>
<reference evidence="11 12" key="1">
    <citation type="submission" date="2018-12" db="EMBL/GenBank/DDBJ databases">
        <title>Flammeovirga pectinis sp. nov., isolated from the gut of the Korean scallop, Patinopecten yessoensis.</title>
        <authorList>
            <person name="Bae J.-W."/>
            <person name="Jeong Y.-S."/>
            <person name="Kang W."/>
        </authorList>
    </citation>
    <scope>NUCLEOTIDE SEQUENCE [LARGE SCALE GENOMIC DNA]</scope>
    <source>
        <strain evidence="11 12">L12M1</strain>
    </source>
</reference>
<sequence>MKAIQNIEEYNQLIANSNNTPVLLDFYADWCGPCQTLLPTVEKLSKEYEGKVTIQKVNIEAVPELATLHKVRSIPNLVFIKNEKVVNTHIGLASEADLRTNLDTLSN</sequence>
<evidence type="ECO:0000256" key="8">
    <source>
        <dbReference type="PIRSR" id="PIRSR000077-1"/>
    </source>
</evidence>
<dbReference type="Proteomes" id="UP000267268">
    <property type="component" value="Chromosome 1"/>
</dbReference>
<dbReference type="PANTHER" id="PTHR45663">
    <property type="entry name" value="GEO12009P1"/>
    <property type="match status" value="1"/>
</dbReference>
<feature type="disulfide bond" description="Redox-active" evidence="9">
    <location>
        <begin position="31"/>
        <end position="34"/>
    </location>
</feature>
<feature type="domain" description="Thioredoxin" evidence="10">
    <location>
        <begin position="1"/>
        <end position="107"/>
    </location>
</feature>
<dbReference type="PANTHER" id="PTHR45663:SF11">
    <property type="entry name" value="GEO12009P1"/>
    <property type="match status" value="1"/>
</dbReference>
<evidence type="ECO:0000256" key="5">
    <source>
        <dbReference type="ARBA" id="ARBA00023284"/>
    </source>
</evidence>
<dbReference type="SUPFAM" id="SSF52833">
    <property type="entry name" value="Thioredoxin-like"/>
    <property type="match status" value="1"/>
</dbReference>
<dbReference type="Gene3D" id="3.40.30.10">
    <property type="entry name" value="Glutaredoxin"/>
    <property type="match status" value="1"/>
</dbReference>
<dbReference type="OrthoDB" id="9790390at2"/>
<dbReference type="PIRSF" id="PIRSF000077">
    <property type="entry name" value="Thioredoxin"/>
    <property type="match status" value="1"/>
</dbReference>
<keyword evidence="12" id="KW-1185">Reference proteome</keyword>
<evidence type="ECO:0000259" key="10">
    <source>
        <dbReference type="PROSITE" id="PS51352"/>
    </source>
</evidence>
<dbReference type="PROSITE" id="PS00194">
    <property type="entry name" value="THIOREDOXIN_1"/>
    <property type="match status" value="1"/>
</dbReference>
<evidence type="ECO:0000256" key="7">
    <source>
        <dbReference type="PIRNR" id="PIRNR000077"/>
    </source>
</evidence>
<keyword evidence="2" id="KW-0813">Transport</keyword>
<evidence type="ECO:0000256" key="6">
    <source>
        <dbReference type="NCBIfam" id="TIGR01068"/>
    </source>
</evidence>
<dbReference type="PROSITE" id="PS51352">
    <property type="entry name" value="THIOREDOXIN_2"/>
    <property type="match status" value="1"/>
</dbReference>
<evidence type="ECO:0000256" key="2">
    <source>
        <dbReference type="ARBA" id="ARBA00022448"/>
    </source>
</evidence>
<keyword evidence="5 9" id="KW-0676">Redox-active center</keyword>
<dbReference type="AlphaFoldDB" id="A0A3Q9FTJ3"/>
<feature type="active site" description="Nucleophile" evidence="8">
    <location>
        <position position="34"/>
    </location>
</feature>